<dbReference type="InterPro" id="IPR003598">
    <property type="entry name" value="Ig_sub2"/>
</dbReference>
<dbReference type="CDD" id="cd00096">
    <property type="entry name" value="Ig"/>
    <property type="match status" value="1"/>
</dbReference>
<feature type="domain" description="Ig-like" evidence="2">
    <location>
        <begin position="110"/>
        <end position="198"/>
    </location>
</feature>
<sequence>MICVLNIFPFLLVKPVFRHRIVPLEVNTGNSAKFECETEDAPNVNFKWFKEGKPIKDGDKCRIISRFNISSLELLSPTKPDSGEYSCKASNHHGYDSCSATLNVTENFLPAFLHQPESQVVCVGKKATMQCVVTGSAPLNIIWHKDNKVLPDVPHYHTSSEKNKHTLEILNLEPADHGVYLCKVSNSAGTAMCSTELRVMAKPSFVTPCGSVAAVVGAPLHLEAQVDEDTGVTIIWTRDGRKVHQSPDCKLSFERKMVTLDIPKTTLRDCGQYVCKATNDAGSATCSASVKVQAFEALANLQYWK</sequence>
<accession>A0AA47NYF7</accession>
<dbReference type="Pfam" id="PF07679">
    <property type="entry name" value="I-set"/>
    <property type="match status" value="3"/>
</dbReference>
<evidence type="ECO:0000313" key="3">
    <source>
        <dbReference type="EMBL" id="KAK0143521.1"/>
    </source>
</evidence>
<dbReference type="Gene3D" id="2.60.40.10">
    <property type="entry name" value="Immunoglobulins"/>
    <property type="match status" value="3"/>
</dbReference>
<dbReference type="InterPro" id="IPR036179">
    <property type="entry name" value="Ig-like_dom_sf"/>
</dbReference>
<feature type="domain" description="Ig-like" evidence="2">
    <location>
        <begin position="9"/>
        <end position="105"/>
    </location>
</feature>
<dbReference type="PANTHER" id="PTHR47633">
    <property type="entry name" value="IMMUNOGLOBULIN"/>
    <property type="match status" value="1"/>
</dbReference>
<dbReference type="InterPro" id="IPR003599">
    <property type="entry name" value="Ig_sub"/>
</dbReference>
<gene>
    <name evidence="3" type="primary">TTN_3</name>
    <name evidence="3" type="ORF">N1851_018357</name>
</gene>
<proteinExistence type="predicted"/>
<dbReference type="SUPFAM" id="SSF48726">
    <property type="entry name" value="Immunoglobulin"/>
    <property type="match status" value="3"/>
</dbReference>
<name>A0AA47NYF7_MERPO</name>
<dbReference type="PROSITE" id="PS50835">
    <property type="entry name" value="IG_LIKE"/>
    <property type="match status" value="3"/>
</dbReference>
<dbReference type="InterPro" id="IPR007110">
    <property type="entry name" value="Ig-like_dom"/>
</dbReference>
<dbReference type="GO" id="GO:0003007">
    <property type="term" value="P:heart morphogenesis"/>
    <property type="evidence" value="ECO:0007669"/>
    <property type="project" value="UniProtKB-ARBA"/>
</dbReference>
<dbReference type="GO" id="GO:0055013">
    <property type="term" value="P:cardiac muscle cell development"/>
    <property type="evidence" value="ECO:0007669"/>
    <property type="project" value="UniProtKB-ARBA"/>
</dbReference>
<evidence type="ECO:0000259" key="2">
    <source>
        <dbReference type="PROSITE" id="PS50835"/>
    </source>
</evidence>
<dbReference type="SMART" id="SM00409">
    <property type="entry name" value="IG"/>
    <property type="match status" value="3"/>
</dbReference>
<feature type="domain" description="Ig-like" evidence="2">
    <location>
        <begin position="203"/>
        <end position="291"/>
    </location>
</feature>
<dbReference type="EMBL" id="JAOPHQ010003412">
    <property type="protein sequence ID" value="KAK0143521.1"/>
    <property type="molecule type" value="Genomic_DNA"/>
</dbReference>
<dbReference type="SMART" id="SM00408">
    <property type="entry name" value="IGc2"/>
    <property type="match status" value="3"/>
</dbReference>
<dbReference type="GO" id="GO:0004672">
    <property type="term" value="F:protein kinase activity"/>
    <property type="evidence" value="ECO:0007669"/>
    <property type="project" value="TreeGrafter"/>
</dbReference>
<dbReference type="FunFam" id="2.60.40.10:FF:000107">
    <property type="entry name" value="Myosin, light chain kinase a"/>
    <property type="match status" value="1"/>
</dbReference>
<dbReference type="InterPro" id="IPR013098">
    <property type="entry name" value="Ig_I-set"/>
</dbReference>
<evidence type="ECO:0000256" key="1">
    <source>
        <dbReference type="ARBA" id="ARBA00023319"/>
    </source>
</evidence>
<dbReference type="PANTHER" id="PTHR47633:SF14">
    <property type="entry name" value="IG-LIKE DOMAIN-CONTAINING PROTEIN"/>
    <property type="match status" value="1"/>
</dbReference>
<evidence type="ECO:0000313" key="4">
    <source>
        <dbReference type="Proteomes" id="UP001174136"/>
    </source>
</evidence>
<protein>
    <submittedName>
        <fullName evidence="3">Titin</fullName>
    </submittedName>
</protein>
<organism evidence="3 4">
    <name type="scientific">Merluccius polli</name>
    <name type="common">Benguela hake</name>
    <name type="synonym">Merluccius cadenati</name>
    <dbReference type="NCBI Taxonomy" id="89951"/>
    <lineage>
        <taxon>Eukaryota</taxon>
        <taxon>Metazoa</taxon>
        <taxon>Chordata</taxon>
        <taxon>Craniata</taxon>
        <taxon>Vertebrata</taxon>
        <taxon>Euteleostomi</taxon>
        <taxon>Actinopterygii</taxon>
        <taxon>Neopterygii</taxon>
        <taxon>Teleostei</taxon>
        <taxon>Neoteleostei</taxon>
        <taxon>Acanthomorphata</taxon>
        <taxon>Zeiogadaria</taxon>
        <taxon>Gadariae</taxon>
        <taxon>Gadiformes</taxon>
        <taxon>Gadoidei</taxon>
        <taxon>Merlucciidae</taxon>
        <taxon>Merluccius</taxon>
    </lineage>
</organism>
<dbReference type="InterPro" id="IPR013783">
    <property type="entry name" value="Ig-like_fold"/>
</dbReference>
<keyword evidence="4" id="KW-1185">Reference proteome</keyword>
<dbReference type="FunFam" id="2.60.40.10:FF:000022">
    <property type="entry name" value="Cardiac titin"/>
    <property type="match status" value="2"/>
</dbReference>
<dbReference type="Proteomes" id="UP001174136">
    <property type="component" value="Unassembled WGS sequence"/>
</dbReference>
<keyword evidence="1" id="KW-0393">Immunoglobulin domain</keyword>
<comment type="caution">
    <text evidence="3">The sequence shown here is derived from an EMBL/GenBank/DDBJ whole genome shotgun (WGS) entry which is preliminary data.</text>
</comment>
<reference evidence="3" key="1">
    <citation type="journal article" date="2023" name="Front. Mar. Sci.">
        <title>A new Merluccius polli reference genome to investigate the effects of global change in West African waters.</title>
        <authorList>
            <person name="Mateo J.L."/>
            <person name="Blanco-Fernandez C."/>
            <person name="Garcia-Vazquez E."/>
            <person name="Machado-Schiaffino G."/>
        </authorList>
    </citation>
    <scope>NUCLEOTIDE SEQUENCE</scope>
    <source>
        <strain evidence="3">C29</strain>
        <tissue evidence="3">Fin</tissue>
    </source>
</reference>
<dbReference type="AlphaFoldDB" id="A0AA47NYF7"/>